<evidence type="ECO:0000256" key="1">
    <source>
        <dbReference type="SAM" id="Phobius"/>
    </source>
</evidence>
<proteinExistence type="predicted"/>
<dbReference type="InterPro" id="IPR027813">
    <property type="entry name" value="DUF4642"/>
</dbReference>
<dbReference type="RefSeq" id="XP_021033263.1">
    <property type="nucleotide sequence ID" value="XM_021177604.1"/>
</dbReference>
<dbReference type="Pfam" id="PF15484">
    <property type="entry name" value="DUF4642"/>
    <property type="match status" value="1"/>
</dbReference>
<sequence length="196" mass="22315">MFAQSETGKIEEIFTTNTMAFETTAITFFFILLICFICILLLLAIFLYKCYRGHNHEEPLKALCTGEGCVGANAEMDKPEDQDKVLLHFLNMGLPMKPSILVQKQSKEEMATSLGDNIKTEDYQKKQTYEPVNARETNHEGELAEKIPIHVHRSSDTGSQKRPLKGVTFSKEVIVVDLGNEYPTPRSYAREHKERK</sequence>
<name>A0A6P5QQE7_MUSCR</name>
<dbReference type="KEGG" id="mcal:110305586"/>
<accession>A0A6P5QQE7</accession>
<reference evidence="3 4" key="1">
    <citation type="submission" date="2025-04" db="UniProtKB">
        <authorList>
            <consortium name="RefSeq"/>
        </authorList>
    </citation>
    <scope>IDENTIFICATION</scope>
</reference>
<dbReference type="PANTHER" id="PTHR37882">
    <property type="entry name" value="HYPOTHETICAL PROTEIN LOC690352"/>
    <property type="match status" value="1"/>
</dbReference>
<protein>
    <submittedName>
        <fullName evidence="3 4">Uncharacterized protein C2orf74 homolog</fullName>
    </submittedName>
</protein>
<keyword evidence="1" id="KW-0812">Transmembrane</keyword>
<keyword evidence="2" id="KW-1185">Reference proteome</keyword>
<dbReference type="CTD" id="100294981"/>
<dbReference type="GeneID" id="110305586"/>
<dbReference type="Proteomes" id="UP000515126">
    <property type="component" value="Chromosome 11"/>
</dbReference>
<dbReference type="AlphaFoldDB" id="A0A6P5QQE7"/>
<evidence type="ECO:0000313" key="2">
    <source>
        <dbReference type="Proteomes" id="UP000515126"/>
    </source>
</evidence>
<feature type="transmembrane region" description="Helical" evidence="1">
    <location>
        <begin position="25"/>
        <end position="48"/>
    </location>
</feature>
<evidence type="ECO:0000313" key="4">
    <source>
        <dbReference type="RefSeq" id="XP_021033263.1"/>
    </source>
</evidence>
<gene>
    <name evidence="3 4" type="primary">C11H2orf74</name>
</gene>
<evidence type="ECO:0000313" key="3">
    <source>
        <dbReference type="RefSeq" id="XP_021033262.1"/>
    </source>
</evidence>
<keyword evidence="1" id="KW-1133">Transmembrane helix</keyword>
<organism evidence="2 4">
    <name type="scientific">Mus caroli</name>
    <name type="common">Ryukyu mouse</name>
    <name type="synonym">Ricefield mouse</name>
    <dbReference type="NCBI Taxonomy" id="10089"/>
    <lineage>
        <taxon>Eukaryota</taxon>
        <taxon>Metazoa</taxon>
        <taxon>Chordata</taxon>
        <taxon>Craniata</taxon>
        <taxon>Vertebrata</taxon>
        <taxon>Euteleostomi</taxon>
        <taxon>Mammalia</taxon>
        <taxon>Eutheria</taxon>
        <taxon>Euarchontoglires</taxon>
        <taxon>Glires</taxon>
        <taxon>Rodentia</taxon>
        <taxon>Myomorpha</taxon>
        <taxon>Muroidea</taxon>
        <taxon>Muridae</taxon>
        <taxon>Murinae</taxon>
        <taxon>Mus</taxon>
        <taxon>Mus</taxon>
    </lineage>
</organism>
<keyword evidence="1" id="KW-0472">Membrane</keyword>
<dbReference type="RefSeq" id="XP_021033262.1">
    <property type="nucleotide sequence ID" value="XM_021177603.1"/>
</dbReference>